<feature type="region of interest" description="Disordered" evidence="1">
    <location>
        <begin position="286"/>
        <end position="310"/>
    </location>
</feature>
<keyword evidence="3" id="KW-1185">Reference proteome</keyword>
<protein>
    <submittedName>
        <fullName evidence="2">Uncharacterized protein</fullName>
    </submittedName>
</protein>
<reference evidence="2 3" key="1">
    <citation type="submission" date="2017-12" db="EMBL/GenBank/DDBJ databases">
        <title>Hemimetabolous genomes reveal molecular basis of termite eusociality.</title>
        <authorList>
            <person name="Harrison M.C."/>
            <person name="Jongepier E."/>
            <person name="Robertson H.M."/>
            <person name="Arning N."/>
            <person name="Bitard-Feildel T."/>
            <person name="Chao H."/>
            <person name="Childers C.P."/>
            <person name="Dinh H."/>
            <person name="Doddapaneni H."/>
            <person name="Dugan S."/>
            <person name="Gowin J."/>
            <person name="Greiner C."/>
            <person name="Han Y."/>
            <person name="Hu H."/>
            <person name="Hughes D.S.T."/>
            <person name="Huylmans A.-K."/>
            <person name="Kemena C."/>
            <person name="Kremer L.P.M."/>
            <person name="Lee S.L."/>
            <person name="Lopez-Ezquerra A."/>
            <person name="Mallet L."/>
            <person name="Monroy-Kuhn J.M."/>
            <person name="Moser A."/>
            <person name="Murali S.C."/>
            <person name="Muzny D.M."/>
            <person name="Otani S."/>
            <person name="Piulachs M.-D."/>
            <person name="Poelchau M."/>
            <person name="Qu J."/>
            <person name="Schaub F."/>
            <person name="Wada-Katsumata A."/>
            <person name="Worley K.C."/>
            <person name="Xie Q."/>
            <person name="Ylla G."/>
            <person name="Poulsen M."/>
            <person name="Gibbs R.A."/>
            <person name="Schal C."/>
            <person name="Richards S."/>
            <person name="Belles X."/>
            <person name="Korb J."/>
            <person name="Bornberg-Bauer E."/>
        </authorList>
    </citation>
    <scope>NUCLEOTIDE SEQUENCE [LARGE SCALE GENOMIC DNA]</scope>
    <source>
        <tissue evidence="2">Whole body</tissue>
    </source>
</reference>
<organism evidence="2 3">
    <name type="scientific">Cryptotermes secundus</name>
    <dbReference type="NCBI Taxonomy" id="105785"/>
    <lineage>
        <taxon>Eukaryota</taxon>
        <taxon>Metazoa</taxon>
        <taxon>Ecdysozoa</taxon>
        <taxon>Arthropoda</taxon>
        <taxon>Hexapoda</taxon>
        <taxon>Insecta</taxon>
        <taxon>Pterygota</taxon>
        <taxon>Neoptera</taxon>
        <taxon>Polyneoptera</taxon>
        <taxon>Dictyoptera</taxon>
        <taxon>Blattodea</taxon>
        <taxon>Blattoidea</taxon>
        <taxon>Termitoidae</taxon>
        <taxon>Kalotermitidae</taxon>
        <taxon>Cryptotermitinae</taxon>
        <taxon>Cryptotermes</taxon>
    </lineage>
</organism>
<dbReference type="OrthoDB" id="6256972at2759"/>
<evidence type="ECO:0000313" key="3">
    <source>
        <dbReference type="Proteomes" id="UP000235965"/>
    </source>
</evidence>
<comment type="caution">
    <text evidence="2">The sequence shown here is derived from an EMBL/GenBank/DDBJ whole genome shotgun (WGS) entry which is preliminary data.</text>
</comment>
<accession>A0A2J7PS71</accession>
<feature type="non-terminal residue" evidence="2">
    <location>
        <position position="364"/>
    </location>
</feature>
<name>A0A2J7PS71_9NEOP</name>
<dbReference type="AlphaFoldDB" id="A0A2J7PS71"/>
<proteinExistence type="predicted"/>
<gene>
    <name evidence="2" type="ORF">B7P43_G09599</name>
</gene>
<dbReference type="Proteomes" id="UP000235965">
    <property type="component" value="Unassembled WGS sequence"/>
</dbReference>
<evidence type="ECO:0000256" key="1">
    <source>
        <dbReference type="SAM" id="MobiDB-lite"/>
    </source>
</evidence>
<evidence type="ECO:0000313" key="2">
    <source>
        <dbReference type="EMBL" id="PNF19183.1"/>
    </source>
</evidence>
<sequence length="364" mass="43869">MMSQSNDRVAYNRKDLICLAWKKWKRFTLYKKLRMEEDCTSETKIYVAKNIQTHINRKVMRKCWDIWLQVVRGKKKALSADHGILQMERIDKFLKELQERKQSLIAVTAATMSRDVSNVKKGTENNSKYSYRNFQPKNKRCNKQNKQNQTRFQTKIFPSNPNNEYQYKFEVQQNIIAEQKSKLQEQSKLIKELQLAHLTLQTEKSTKEAEEEINKMISSCEVILKPKAKQVKNRLSTVHRRLEFSEKKPIVISLKTVPTIVNRMDKKAQERETRWRLIKERKQKLTEERDKRKREEEEERKQKEECEKRQKILERKEKRRLEKQMEIQKKKEREIMHNLILKASLQYKEVLMKKVISSLKQLVA</sequence>
<dbReference type="EMBL" id="NEVH01021938">
    <property type="protein sequence ID" value="PNF19183.1"/>
    <property type="molecule type" value="Genomic_DNA"/>
</dbReference>